<comment type="caution">
    <text evidence="1">The sequence shown here is derived from an EMBL/GenBank/DDBJ whole genome shotgun (WGS) entry which is preliminary data.</text>
</comment>
<gene>
    <name evidence="1" type="ORF">CEXT_19371</name>
</gene>
<keyword evidence="2" id="KW-1185">Reference proteome</keyword>
<sequence>MTFRQKTQFISLVATKLAALMKGFYFLICSPWGCSSREEGEMSNQTWRVLHCSPSTSFRRNSKRFDRRGPLALNNTLLCHTLINSAGKHDSTMGYNQAELEF</sequence>
<proteinExistence type="predicted"/>
<protein>
    <recommendedName>
        <fullName evidence="3">Secreted protein</fullName>
    </recommendedName>
</protein>
<name>A0AAV4Y4J7_CAEEX</name>
<organism evidence="1 2">
    <name type="scientific">Caerostris extrusa</name>
    <name type="common">Bark spider</name>
    <name type="synonym">Caerostris bankana</name>
    <dbReference type="NCBI Taxonomy" id="172846"/>
    <lineage>
        <taxon>Eukaryota</taxon>
        <taxon>Metazoa</taxon>
        <taxon>Ecdysozoa</taxon>
        <taxon>Arthropoda</taxon>
        <taxon>Chelicerata</taxon>
        <taxon>Arachnida</taxon>
        <taxon>Araneae</taxon>
        <taxon>Araneomorphae</taxon>
        <taxon>Entelegynae</taxon>
        <taxon>Araneoidea</taxon>
        <taxon>Araneidae</taxon>
        <taxon>Caerostris</taxon>
    </lineage>
</organism>
<accession>A0AAV4Y4J7</accession>
<dbReference type="EMBL" id="BPLR01001290">
    <property type="protein sequence ID" value="GIZ01385.1"/>
    <property type="molecule type" value="Genomic_DNA"/>
</dbReference>
<evidence type="ECO:0000313" key="2">
    <source>
        <dbReference type="Proteomes" id="UP001054945"/>
    </source>
</evidence>
<reference evidence="1 2" key="1">
    <citation type="submission" date="2021-06" db="EMBL/GenBank/DDBJ databases">
        <title>Caerostris extrusa draft genome.</title>
        <authorList>
            <person name="Kono N."/>
            <person name="Arakawa K."/>
        </authorList>
    </citation>
    <scope>NUCLEOTIDE SEQUENCE [LARGE SCALE GENOMIC DNA]</scope>
</reference>
<dbReference type="AlphaFoldDB" id="A0AAV4Y4J7"/>
<evidence type="ECO:0008006" key="3">
    <source>
        <dbReference type="Google" id="ProtNLM"/>
    </source>
</evidence>
<evidence type="ECO:0000313" key="1">
    <source>
        <dbReference type="EMBL" id="GIZ01385.1"/>
    </source>
</evidence>
<dbReference type="Proteomes" id="UP001054945">
    <property type="component" value="Unassembled WGS sequence"/>
</dbReference>